<dbReference type="EMBL" id="DS113845">
    <property type="protein sequence ID" value="EAX94654.1"/>
    <property type="molecule type" value="Genomic_DNA"/>
</dbReference>
<accession>A2FKB4</accession>
<gene>
    <name evidence="7" type="ORF">TVAG_293840</name>
</gene>
<dbReference type="GO" id="GO:0007165">
    <property type="term" value="P:signal transduction"/>
    <property type="evidence" value="ECO:0000318"/>
    <property type="project" value="GO_Central"/>
</dbReference>
<dbReference type="GO" id="GO:0004674">
    <property type="term" value="F:protein serine/threonine kinase activity"/>
    <property type="evidence" value="ECO:0000318"/>
    <property type="project" value="GO_Central"/>
</dbReference>
<dbReference type="PROSITE" id="PS50011">
    <property type="entry name" value="PROTEIN_KINASE_DOM"/>
    <property type="match status" value="1"/>
</dbReference>
<protein>
    <recommendedName>
        <fullName evidence="1">non-specific serine/threonine protein kinase</fullName>
        <ecNumber evidence="1">2.7.11.1</ecNumber>
    </recommendedName>
</protein>
<feature type="binding site" evidence="4">
    <location>
        <position position="39"/>
    </location>
    <ligand>
        <name>ATP</name>
        <dbReference type="ChEBI" id="CHEBI:30616"/>
    </ligand>
</feature>
<keyword evidence="2 4" id="KW-0547">Nucleotide-binding</keyword>
<dbReference type="GO" id="GO:0005737">
    <property type="term" value="C:cytoplasm"/>
    <property type="evidence" value="ECO:0000318"/>
    <property type="project" value="GO_Central"/>
</dbReference>
<dbReference type="eggNOG" id="KOG1164">
    <property type="taxonomic scope" value="Eukaryota"/>
</dbReference>
<reference evidence="7" key="2">
    <citation type="journal article" date="2007" name="Science">
        <title>Draft genome sequence of the sexually transmitted pathogen Trichomonas vaginalis.</title>
        <authorList>
            <person name="Carlton J.M."/>
            <person name="Hirt R.P."/>
            <person name="Silva J.C."/>
            <person name="Delcher A.L."/>
            <person name="Schatz M."/>
            <person name="Zhao Q."/>
            <person name="Wortman J.R."/>
            <person name="Bidwell S.L."/>
            <person name="Alsmark U.C.M."/>
            <person name="Besteiro S."/>
            <person name="Sicheritz-Ponten T."/>
            <person name="Noel C.J."/>
            <person name="Dacks J.B."/>
            <person name="Foster P.G."/>
            <person name="Simillion C."/>
            <person name="Van de Peer Y."/>
            <person name="Miranda-Saavedra D."/>
            <person name="Barton G.J."/>
            <person name="Westrop G.D."/>
            <person name="Mueller S."/>
            <person name="Dessi D."/>
            <person name="Fiori P.L."/>
            <person name="Ren Q."/>
            <person name="Paulsen I."/>
            <person name="Zhang H."/>
            <person name="Bastida-Corcuera F.D."/>
            <person name="Simoes-Barbosa A."/>
            <person name="Brown M.T."/>
            <person name="Hayes R.D."/>
            <person name="Mukherjee M."/>
            <person name="Okumura C.Y."/>
            <person name="Schneider R."/>
            <person name="Smith A.J."/>
            <person name="Vanacova S."/>
            <person name="Villalvazo M."/>
            <person name="Haas B.J."/>
            <person name="Pertea M."/>
            <person name="Feldblyum T.V."/>
            <person name="Utterback T.R."/>
            <person name="Shu C.L."/>
            <person name="Osoegawa K."/>
            <person name="de Jong P.J."/>
            <person name="Hrdy I."/>
            <person name="Horvathova L."/>
            <person name="Zubacova Z."/>
            <person name="Dolezal P."/>
            <person name="Malik S.B."/>
            <person name="Logsdon J.M. Jr."/>
            <person name="Henze K."/>
            <person name="Gupta A."/>
            <person name="Wang C.C."/>
            <person name="Dunne R.L."/>
            <person name="Upcroft J.A."/>
            <person name="Upcroft P."/>
            <person name="White O."/>
            <person name="Salzberg S.L."/>
            <person name="Tang P."/>
            <person name="Chiu C.-H."/>
            <person name="Lee Y.-S."/>
            <person name="Embley T.M."/>
            <person name="Coombs G.H."/>
            <person name="Mottram J.C."/>
            <person name="Tachezy J."/>
            <person name="Fraser-Liggett C.M."/>
            <person name="Johnson P.J."/>
        </authorList>
    </citation>
    <scope>NUCLEOTIDE SEQUENCE [LARGE SCALE GENOMIC DNA]</scope>
    <source>
        <strain evidence="7">G3</strain>
    </source>
</reference>
<evidence type="ECO:0000313" key="7">
    <source>
        <dbReference type="EMBL" id="EAX94654.1"/>
    </source>
</evidence>
<dbReference type="GO" id="GO:0005524">
    <property type="term" value="F:ATP binding"/>
    <property type="evidence" value="ECO:0007669"/>
    <property type="project" value="UniProtKB-UniRule"/>
</dbReference>
<dbReference type="PANTHER" id="PTHR11909">
    <property type="entry name" value="CASEIN KINASE-RELATED"/>
    <property type="match status" value="1"/>
</dbReference>
<dbReference type="Pfam" id="PF00069">
    <property type="entry name" value="Pkinase"/>
    <property type="match status" value="1"/>
</dbReference>
<keyword evidence="7" id="KW-0418">Kinase</keyword>
<keyword evidence="8" id="KW-1185">Reference proteome</keyword>
<name>A2FKB4_TRIV3</name>
<dbReference type="PROSITE" id="PS00108">
    <property type="entry name" value="PROTEIN_KINASE_ST"/>
    <property type="match status" value="1"/>
</dbReference>
<keyword evidence="7" id="KW-0808">Transferase</keyword>
<evidence type="ECO:0000256" key="1">
    <source>
        <dbReference type="ARBA" id="ARBA00012513"/>
    </source>
</evidence>
<proteinExistence type="inferred from homology"/>
<dbReference type="RefSeq" id="XP_001307584.1">
    <property type="nucleotide sequence ID" value="XM_001307583.1"/>
</dbReference>
<dbReference type="Gene3D" id="1.10.510.10">
    <property type="entry name" value="Transferase(Phosphotransferase) domain 1"/>
    <property type="match status" value="1"/>
</dbReference>
<dbReference type="KEGG" id="tva:4752395"/>
<evidence type="ECO:0000256" key="4">
    <source>
        <dbReference type="PROSITE-ProRule" id="PRU10141"/>
    </source>
</evidence>
<dbReference type="STRING" id="5722.A2FKB4"/>
<evidence type="ECO:0000313" key="8">
    <source>
        <dbReference type="Proteomes" id="UP000001542"/>
    </source>
</evidence>
<sequence length="378" mass="43123">MLGRRLAGKYEILSKIGAGSFGEIYTAKNLQNGKTYAIKSEPATSTAPQLLRETRIYKLLNGEAGFPNCYGYFIDDDFNCLAMDLLGKSLETYHTIAPQVFDVPTVATLAYQMISRVQFLHSKGFIHQDIKPDNFVLGQGKDNNIIYLIDFGLSKRYIDVKTKSHIQYREGRSLTGTARYASLNTHLGIEQSRRDDIESIAYVLVYLLKGKLPWQGIKAKTKKEKYEHIAQKKFATNAEMLCEGLPQEFIAFVNEARKLDFTERPNYEKYREMFKNLILKEDYAFSISRLTTISVPDVIDSVASQDMIAENNNTSASNDKQPDLLTERLMYPERTSSTPMIYKNPSQKFEHQAIFGHNSFLHKLPSGRKSLRPTETFL</sequence>
<reference evidence="7" key="1">
    <citation type="submission" date="2006-10" db="EMBL/GenBank/DDBJ databases">
        <authorList>
            <person name="Amadeo P."/>
            <person name="Zhao Q."/>
            <person name="Wortman J."/>
            <person name="Fraser-Liggett C."/>
            <person name="Carlton J."/>
        </authorList>
    </citation>
    <scope>NUCLEOTIDE SEQUENCE</scope>
    <source>
        <strain evidence="7">G3</strain>
    </source>
</reference>
<dbReference type="InterPro" id="IPR050235">
    <property type="entry name" value="CK1_Ser-Thr_kinase"/>
</dbReference>
<dbReference type="Proteomes" id="UP000001542">
    <property type="component" value="Unassembled WGS sequence"/>
</dbReference>
<keyword evidence="5" id="KW-0723">Serine/threonine-protein kinase</keyword>
<dbReference type="InterPro" id="IPR008271">
    <property type="entry name" value="Ser/Thr_kinase_AS"/>
</dbReference>
<dbReference type="SMR" id="A2FKB4"/>
<dbReference type="SMART" id="SM00220">
    <property type="entry name" value="S_TKc"/>
    <property type="match status" value="1"/>
</dbReference>
<dbReference type="FunFam" id="1.10.510.10:FF:000596">
    <property type="entry name" value="CK1 family protein kinase"/>
    <property type="match status" value="1"/>
</dbReference>
<dbReference type="SUPFAM" id="SSF56112">
    <property type="entry name" value="Protein kinase-like (PK-like)"/>
    <property type="match status" value="1"/>
</dbReference>
<dbReference type="PROSITE" id="PS00107">
    <property type="entry name" value="PROTEIN_KINASE_ATP"/>
    <property type="match status" value="1"/>
</dbReference>
<keyword evidence="3 4" id="KW-0067">ATP-binding</keyword>
<evidence type="ECO:0000259" key="6">
    <source>
        <dbReference type="PROSITE" id="PS50011"/>
    </source>
</evidence>
<dbReference type="VEuPathDB" id="TrichDB:TVAGG3_0619750"/>
<organism evidence="7 8">
    <name type="scientific">Trichomonas vaginalis (strain ATCC PRA-98 / G3)</name>
    <dbReference type="NCBI Taxonomy" id="412133"/>
    <lineage>
        <taxon>Eukaryota</taxon>
        <taxon>Metamonada</taxon>
        <taxon>Parabasalia</taxon>
        <taxon>Trichomonadida</taxon>
        <taxon>Trichomonadidae</taxon>
        <taxon>Trichomonas</taxon>
    </lineage>
</organism>
<dbReference type="CDD" id="cd14016">
    <property type="entry name" value="STKc_CK1"/>
    <property type="match status" value="1"/>
</dbReference>
<feature type="domain" description="Protein kinase" evidence="6">
    <location>
        <begin position="10"/>
        <end position="279"/>
    </location>
</feature>
<evidence type="ECO:0000256" key="3">
    <source>
        <dbReference type="ARBA" id="ARBA00022840"/>
    </source>
</evidence>
<dbReference type="GO" id="GO:0006897">
    <property type="term" value="P:endocytosis"/>
    <property type="evidence" value="ECO:0000318"/>
    <property type="project" value="GO_Central"/>
</dbReference>
<dbReference type="InParanoid" id="A2FKB4"/>
<dbReference type="InterPro" id="IPR017441">
    <property type="entry name" value="Protein_kinase_ATP_BS"/>
</dbReference>
<comment type="similarity">
    <text evidence="5">Belongs to the protein kinase superfamily.</text>
</comment>
<dbReference type="InterPro" id="IPR000719">
    <property type="entry name" value="Prot_kinase_dom"/>
</dbReference>
<dbReference type="GO" id="GO:0005634">
    <property type="term" value="C:nucleus"/>
    <property type="evidence" value="ECO:0000318"/>
    <property type="project" value="GO_Central"/>
</dbReference>
<evidence type="ECO:0000256" key="2">
    <source>
        <dbReference type="ARBA" id="ARBA00022741"/>
    </source>
</evidence>
<dbReference type="InterPro" id="IPR011009">
    <property type="entry name" value="Kinase-like_dom_sf"/>
</dbReference>
<dbReference type="EC" id="2.7.11.1" evidence="1"/>
<dbReference type="AlphaFoldDB" id="A2FKB4"/>
<evidence type="ECO:0000256" key="5">
    <source>
        <dbReference type="RuleBase" id="RU000304"/>
    </source>
</evidence>
<dbReference type="OrthoDB" id="5800476at2759"/>
<dbReference type="OMA" id="WDDENTH"/>
<dbReference type="VEuPathDB" id="TrichDB:TVAG_293840"/>